<dbReference type="Gene3D" id="1.10.3700.10">
    <property type="entry name" value="AGR C 984p-like"/>
    <property type="match status" value="1"/>
</dbReference>
<accession>A0A3D9YX28</accession>
<comment type="caution">
    <text evidence="1">The sequence shown here is derived from an EMBL/GenBank/DDBJ whole genome shotgun (WGS) entry which is preliminary data.</text>
</comment>
<reference evidence="1 2" key="1">
    <citation type="submission" date="2018-08" db="EMBL/GenBank/DDBJ databases">
        <title>Genomic Encyclopedia of Type Strains, Phase IV (KMG-IV): sequencing the most valuable type-strain genomes for metagenomic binning, comparative biology and taxonomic classification.</title>
        <authorList>
            <person name="Goeker M."/>
        </authorList>
    </citation>
    <scope>NUCLEOTIDE SEQUENCE [LARGE SCALE GENOMIC DNA]</scope>
    <source>
        <strain evidence="1 2">BW863</strain>
    </source>
</reference>
<dbReference type="OrthoDB" id="7824597at2"/>
<organism evidence="1 2">
    <name type="scientific">Methylovirgula ligni</name>
    <dbReference type="NCBI Taxonomy" id="569860"/>
    <lineage>
        <taxon>Bacteria</taxon>
        <taxon>Pseudomonadati</taxon>
        <taxon>Pseudomonadota</taxon>
        <taxon>Alphaproteobacteria</taxon>
        <taxon>Hyphomicrobiales</taxon>
        <taxon>Beijerinckiaceae</taxon>
        <taxon>Methylovirgula</taxon>
    </lineage>
</organism>
<gene>
    <name evidence="1" type="ORF">DES32_2168</name>
</gene>
<protein>
    <submittedName>
        <fullName evidence="1">Uncharacterized protein DUF1217</fullName>
    </submittedName>
</protein>
<dbReference type="Proteomes" id="UP000256900">
    <property type="component" value="Unassembled WGS sequence"/>
</dbReference>
<dbReference type="Pfam" id="PF06748">
    <property type="entry name" value="DUF1217"/>
    <property type="match status" value="1"/>
</dbReference>
<dbReference type="InterPro" id="IPR010626">
    <property type="entry name" value="DUF1217"/>
</dbReference>
<dbReference type="EMBL" id="QUMO01000003">
    <property type="protein sequence ID" value="REF86123.1"/>
    <property type="molecule type" value="Genomic_DNA"/>
</dbReference>
<keyword evidence="2" id="KW-1185">Reference proteome</keyword>
<dbReference type="RefSeq" id="WP_115836697.1">
    <property type="nucleotide sequence ID" value="NZ_CP025086.1"/>
</dbReference>
<dbReference type="SUPFAM" id="SSF158837">
    <property type="entry name" value="AGR C 984p-like"/>
    <property type="match status" value="1"/>
</dbReference>
<evidence type="ECO:0000313" key="1">
    <source>
        <dbReference type="EMBL" id="REF86123.1"/>
    </source>
</evidence>
<evidence type="ECO:0000313" key="2">
    <source>
        <dbReference type="Proteomes" id="UP000256900"/>
    </source>
</evidence>
<sequence>MLTATQLYNAVTRTGSNFASSVATEPAVKQQTNYFLANIGSVTSAKQLVNNSKLYNYVMNAFGLGDELNAKALITKVLEGGTGSGSFAASLNDPRYSALAAAFNFNENGTATTQSETTQQTTVSNFYEQTVENNVGQQNQGAQMALYFKRMASQITSPYSILGDQTLLKVFETAFNLPTTFSLGNVDTEAKTVGQLLDISKLQDPTYLQKFIERFTASYDAQNPMGGNSSPPTVAMLVSQPSISQSLLLSIANLKLGGS</sequence>
<name>A0A3D9YX28_9HYPH</name>
<dbReference type="AlphaFoldDB" id="A0A3D9YX28"/>
<proteinExistence type="predicted"/>
<dbReference type="InterPro" id="IPR023157">
    <property type="entry name" value="AGR-C-984p-like_sf"/>
</dbReference>